<keyword evidence="11 12" id="KW-0807">Transducer</keyword>
<sequence>MDVYQIHSSRQFNVTWFSIEGFSGIPELRYPVFTALLLIYYIILFGNATILVVICWNPCLHTPMYTFLMNLSIIDIGYTSNILPNFLSMLLTNNNSISFWGCMCQVYYFIAFACTEILLLSAMGYDRYAAICQPLHYVNLMNVRKSSGLASAAWSIGFIDAIGHVVLISKLSFCASHLIDHYYCDVIPLLNISCSDTSKVEMVNYIEGSLLVGTAFIITLVSYIFIISNIIKIKSSASQGKAFSTCSSHLTCVCMFYGTLICVYVRPTTSYSPKQDKFASLLYAVLVPLLNPLIYSLKNQEIKSTITKLMRSFNI</sequence>
<evidence type="ECO:0000256" key="9">
    <source>
        <dbReference type="ARBA" id="ARBA00023170"/>
    </source>
</evidence>
<feature type="domain" description="G-protein coupled receptors family 1 profile" evidence="14">
    <location>
        <begin position="46"/>
        <end position="295"/>
    </location>
</feature>
<dbReference type="InterPro" id="IPR000276">
    <property type="entry name" value="GPCR_Rhodpsn"/>
</dbReference>
<evidence type="ECO:0000256" key="11">
    <source>
        <dbReference type="ARBA" id="ARBA00023224"/>
    </source>
</evidence>
<dbReference type="Proteomes" id="UP000824782">
    <property type="component" value="Unassembled WGS sequence"/>
</dbReference>
<dbReference type="SUPFAM" id="SSF81321">
    <property type="entry name" value="Family A G protein-coupled receptor-like"/>
    <property type="match status" value="1"/>
</dbReference>
<evidence type="ECO:0000256" key="12">
    <source>
        <dbReference type="RuleBase" id="RU000688"/>
    </source>
</evidence>
<evidence type="ECO:0000256" key="8">
    <source>
        <dbReference type="ARBA" id="ARBA00023136"/>
    </source>
</evidence>
<keyword evidence="6 13" id="KW-1133">Transmembrane helix</keyword>
<evidence type="ECO:0000256" key="1">
    <source>
        <dbReference type="ARBA" id="ARBA00004651"/>
    </source>
</evidence>
<evidence type="ECO:0000256" key="4">
    <source>
        <dbReference type="ARBA" id="ARBA00022692"/>
    </source>
</evidence>
<comment type="caution">
    <text evidence="15">The sequence shown here is derived from an EMBL/GenBank/DDBJ whole genome shotgun (WGS) entry which is preliminary data.</text>
</comment>
<feature type="transmembrane region" description="Helical" evidence="13">
    <location>
        <begin position="210"/>
        <end position="231"/>
    </location>
</feature>
<comment type="similarity">
    <text evidence="12">Belongs to the G-protein coupled receptor 1 family.</text>
</comment>
<dbReference type="Pfam" id="PF13853">
    <property type="entry name" value="7tm_4"/>
    <property type="match status" value="1"/>
</dbReference>
<evidence type="ECO:0000259" key="14">
    <source>
        <dbReference type="PROSITE" id="PS50262"/>
    </source>
</evidence>
<dbReference type="PRINTS" id="PR00245">
    <property type="entry name" value="OLFACTORYR"/>
</dbReference>
<keyword evidence="16" id="KW-1185">Reference proteome</keyword>
<dbReference type="CDD" id="cd13954">
    <property type="entry name" value="7tmA_OR"/>
    <property type="match status" value="1"/>
</dbReference>
<dbReference type="PRINTS" id="PR00237">
    <property type="entry name" value="GPCRRHODOPSN"/>
</dbReference>
<dbReference type="PROSITE" id="PS50262">
    <property type="entry name" value="G_PROTEIN_RECEP_F1_2"/>
    <property type="match status" value="1"/>
</dbReference>
<feature type="transmembrane region" description="Helical" evidence="13">
    <location>
        <begin position="278"/>
        <end position="297"/>
    </location>
</feature>
<name>A0AAV6ZW64_ENGPU</name>
<dbReference type="FunFam" id="1.20.1070.10:FF:000010">
    <property type="entry name" value="Olfactory receptor"/>
    <property type="match status" value="1"/>
</dbReference>
<evidence type="ECO:0000256" key="3">
    <source>
        <dbReference type="ARBA" id="ARBA00022606"/>
    </source>
</evidence>
<dbReference type="GO" id="GO:0004984">
    <property type="term" value="F:olfactory receptor activity"/>
    <property type="evidence" value="ECO:0007669"/>
    <property type="project" value="InterPro"/>
</dbReference>
<keyword evidence="2 13" id="KW-1003">Cell membrane</keyword>
<evidence type="ECO:0000313" key="16">
    <source>
        <dbReference type="Proteomes" id="UP000824782"/>
    </source>
</evidence>
<dbReference type="EMBL" id="WNYA01000011">
    <property type="protein sequence ID" value="KAG8551525.1"/>
    <property type="molecule type" value="Genomic_DNA"/>
</dbReference>
<keyword evidence="10" id="KW-0325">Glycoprotein</keyword>
<feature type="transmembrane region" description="Helical" evidence="13">
    <location>
        <begin position="106"/>
        <end position="125"/>
    </location>
</feature>
<dbReference type="Gene3D" id="1.20.1070.10">
    <property type="entry name" value="Rhodopsin 7-helix transmembrane proteins"/>
    <property type="match status" value="1"/>
</dbReference>
<evidence type="ECO:0000256" key="6">
    <source>
        <dbReference type="ARBA" id="ARBA00022989"/>
    </source>
</evidence>
<organism evidence="15 16">
    <name type="scientific">Engystomops pustulosus</name>
    <name type="common">Tungara frog</name>
    <name type="synonym">Physalaemus pustulosus</name>
    <dbReference type="NCBI Taxonomy" id="76066"/>
    <lineage>
        <taxon>Eukaryota</taxon>
        <taxon>Metazoa</taxon>
        <taxon>Chordata</taxon>
        <taxon>Craniata</taxon>
        <taxon>Vertebrata</taxon>
        <taxon>Euteleostomi</taxon>
        <taxon>Amphibia</taxon>
        <taxon>Batrachia</taxon>
        <taxon>Anura</taxon>
        <taxon>Neobatrachia</taxon>
        <taxon>Hyloidea</taxon>
        <taxon>Leptodactylidae</taxon>
        <taxon>Leiuperinae</taxon>
        <taxon>Engystomops</taxon>
    </lineage>
</organism>
<keyword evidence="3 13" id="KW-0716">Sensory transduction</keyword>
<evidence type="ECO:0000313" key="15">
    <source>
        <dbReference type="EMBL" id="KAG8551525.1"/>
    </source>
</evidence>
<dbReference type="PROSITE" id="PS00237">
    <property type="entry name" value="G_PROTEIN_RECEP_F1_1"/>
    <property type="match status" value="1"/>
</dbReference>
<dbReference type="InterPro" id="IPR017452">
    <property type="entry name" value="GPCR_Rhodpsn_7TM"/>
</dbReference>
<dbReference type="PANTHER" id="PTHR26452">
    <property type="entry name" value="OLFACTORY RECEPTOR"/>
    <property type="match status" value="1"/>
</dbReference>
<gene>
    <name evidence="15" type="ORF">GDO81_004144</name>
</gene>
<evidence type="ECO:0000256" key="7">
    <source>
        <dbReference type="ARBA" id="ARBA00023040"/>
    </source>
</evidence>
<keyword evidence="8 13" id="KW-0472">Membrane</keyword>
<keyword evidence="4 12" id="KW-0812">Transmembrane</keyword>
<feature type="transmembrane region" description="Helical" evidence="13">
    <location>
        <begin position="243"/>
        <end position="266"/>
    </location>
</feature>
<evidence type="ECO:0000256" key="2">
    <source>
        <dbReference type="ARBA" id="ARBA00022475"/>
    </source>
</evidence>
<dbReference type="GO" id="GO:0004930">
    <property type="term" value="F:G protein-coupled receptor activity"/>
    <property type="evidence" value="ECO:0007669"/>
    <property type="project" value="UniProtKB-KW"/>
</dbReference>
<evidence type="ECO:0000256" key="13">
    <source>
        <dbReference type="RuleBase" id="RU363047"/>
    </source>
</evidence>
<proteinExistence type="inferred from homology"/>
<dbReference type="InterPro" id="IPR000725">
    <property type="entry name" value="Olfact_rcpt"/>
</dbReference>
<feature type="transmembrane region" description="Helical" evidence="13">
    <location>
        <begin position="146"/>
        <end position="168"/>
    </location>
</feature>
<comment type="subcellular location">
    <subcellularLocation>
        <location evidence="1 13">Cell membrane</location>
        <topology evidence="1 13">Multi-pass membrane protein</topology>
    </subcellularLocation>
</comment>
<dbReference type="InterPro" id="IPR050516">
    <property type="entry name" value="Olfactory_GPCR"/>
</dbReference>
<evidence type="ECO:0000256" key="5">
    <source>
        <dbReference type="ARBA" id="ARBA00022725"/>
    </source>
</evidence>
<evidence type="ECO:0000256" key="10">
    <source>
        <dbReference type="ARBA" id="ARBA00023180"/>
    </source>
</evidence>
<reference evidence="15" key="1">
    <citation type="thesis" date="2020" institute="ProQuest LLC" country="789 East Eisenhower Parkway, Ann Arbor, MI, USA">
        <title>Comparative Genomics and Chromosome Evolution.</title>
        <authorList>
            <person name="Mudd A.B."/>
        </authorList>
    </citation>
    <scope>NUCLEOTIDE SEQUENCE</scope>
    <source>
        <strain evidence="15">237g6f4</strain>
        <tissue evidence="15">Blood</tissue>
    </source>
</reference>
<feature type="transmembrane region" description="Helical" evidence="13">
    <location>
        <begin position="67"/>
        <end position="86"/>
    </location>
</feature>
<feature type="transmembrane region" description="Helical" evidence="13">
    <location>
        <begin position="32"/>
        <end position="55"/>
    </location>
</feature>
<dbReference type="AlphaFoldDB" id="A0AAV6ZW64"/>
<keyword evidence="5 13" id="KW-0552">Olfaction</keyword>
<keyword evidence="9 12" id="KW-0675">Receptor</keyword>
<keyword evidence="7 12" id="KW-0297">G-protein coupled receptor</keyword>
<accession>A0AAV6ZW64</accession>
<dbReference type="GO" id="GO:0005886">
    <property type="term" value="C:plasma membrane"/>
    <property type="evidence" value="ECO:0007669"/>
    <property type="project" value="UniProtKB-SubCell"/>
</dbReference>
<protein>
    <recommendedName>
        <fullName evidence="13">Olfactory receptor</fullName>
    </recommendedName>
</protein>